<reference evidence="2" key="1">
    <citation type="submission" date="2011-12" db="EMBL/GenBank/DDBJ databases">
        <title>Comparative genomics of primate cytomegaloviruses.</title>
        <authorList>
            <person name="Davison A.J."/>
            <person name="Holton M."/>
            <person name="Dolan A."/>
            <person name="Dargan D.J."/>
            <person name="Gatherer D."/>
            <person name="Hayward G.S."/>
        </authorList>
    </citation>
    <scope>NUCLEOTIDE SEQUENCE [LARGE SCALE GENOMIC DNA]</scope>
    <source>
        <strain evidence="2">SqSHV</strain>
    </source>
</reference>
<evidence type="ECO:0000256" key="1">
    <source>
        <dbReference type="SAM" id="Phobius"/>
    </source>
</evidence>
<gene>
    <name evidence="2" type="primary">S17</name>
</gene>
<evidence type="ECO:0000313" key="3">
    <source>
        <dbReference type="Proteomes" id="UP000097892"/>
    </source>
</evidence>
<dbReference type="EMBL" id="FJ483967">
    <property type="protein sequence ID" value="AEV80989.1"/>
    <property type="molecule type" value="Genomic_DNA"/>
</dbReference>
<feature type="transmembrane region" description="Helical" evidence="1">
    <location>
        <begin position="61"/>
        <end position="82"/>
    </location>
</feature>
<feature type="transmembrane region" description="Helical" evidence="1">
    <location>
        <begin position="118"/>
        <end position="137"/>
    </location>
</feature>
<feature type="transmembrane region" description="Helical" evidence="1">
    <location>
        <begin position="88"/>
        <end position="106"/>
    </location>
</feature>
<accession>G8XT38</accession>
<dbReference type="RefSeq" id="YP_004940296.1">
    <property type="nucleotide sequence ID" value="NC_016448.1"/>
</dbReference>
<keyword evidence="1" id="KW-0472">Membrane</keyword>
<proteinExistence type="predicted"/>
<feature type="transmembrane region" description="Helical" evidence="1">
    <location>
        <begin position="143"/>
        <end position="163"/>
    </location>
</feature>
<keyword evidence="1" id="KW-1133">Transmembrane helix</keyword>
<dbReference type="GeneID" id="11464357"/>
<feature type="transmembrane region" description="Helical" evidence="1">
    <location>
        <begin position="201"/>
        <end position="221"/>
    </location>
</feature>
<organism evidence="2 3">
    <name type="scientific">Saimiriine betaherpesvirus 4</name>
    <dbReference type="NCBI Taxonomy" id="1535247"/>
    <lineage>
        <taxon>Viruses</taxon>
        <taxon>Duplodnaviria</taxon>
        <taxon>Heunggongvirae</taxon>
        <taxon>Peploviricota</taxon>
        <taxon>Herviviricetes</taxon>
        <taxon>Herpesvirales</taxon>
        <taxon>Orthoherpesviridae</taxon>
        <taxon>Betaherpesvirinae</taxon>
        <taxon>Cytomegalovirus</taxon>
        <taxon>Cytomegalovirus saimiriinebeta4</taxon>
    </lineage>
</organism>
<keyword evidence="3" id="KW-1185">Reference proteome</keyword>
<keyword evidence="1" id="KW-0812">Transmembrane</keyword>
<dbReference type="KEGG" id="vg:11464357"/>
<protein>
    <submittedName>
        <fullName evidence="2">Membrane protein S17</fullName>
    </submittedName>
</protein>
<dbReference type="Proteomes" id="UP000097892">
    <property type="component" value="Segment"/>
</dbReference>
<name>G8XT38_9BETA</name>
<evidence type="ECO:0000313" key="2">
    <source>
        <dbReference type="EMBL" id="AEV80989.1"/>
    </source>
</evidence>
<sequence length="254" mass="28624">MTIPVEVTVLKTETVEKSVTEERTSVQSRSNTTIWQERITSMLTAYRNLCKERSQLYLPRVYSRLLLFMFIYPAVSFLMRQVSVQVNYRYSITAVLSQLGIIFWLCTFQCRNAILSHVCLVLMVACKNTCVVFSQNIDLKMSGIVSLGTGLVCFVVICISRFTPRSENLAPIPRTCILLMSSSLSISVTCLSQISVDVSHALTMILLGMVSIFGICDVKCLHEKKPETSLNEEVMITTTLYLYITDVQLGLRSL</sequence>